<keyword evidence="2" id="KW-1185">Reference proteome</keyword>
<organism evidence="1 2">
    <name type="scientific">Melastoma candidum</name>
    <dbReference type="NCBI Taxonomy" id="119954"/>
    <lineage>
        <taxon>Eukaryota</taxon>
        <taxon>Viridiplantae</taxon>
        <taxon>Streptophyta</taxon>
        <taxon>Embryophyta</taxon>
        <taxon>Tracheophyta</taxon>
        <taxon>Spermatophyta</taxon>
        <taxon>Magnoliopsida</taxon>
        <taxon>eudicotyledons</taxon>
        <taxon>Gunneridae</taxon>
        <taxon>Pentapetalae</taxon>
        <taxon>rosids</taxon>
        <taxon>malvids</taxon>
        <taxon>Myrtales</taxon>
        <taxon>Melastomataceae</taxon>
        <taxon>Melastomatoideae</taxon>
        <taxon>Melastomateae</taxon>
        <taxon>Melastoma</taxon>
    </lineage>
</organism>
<proteinExistence type="predicted"/>
<comment type="caution">
    <text evidence="1">The sequence shown here is derived from an EMBL/GenBank/DDBJ whole genome shotgun (WGS) entry which is preliminary data.</text>
</comment>
<gene>
    <name evidence="1" type="ORF">MLD38_009659</name>
</gene>
<evidence type="ECO:0000313" key="1">
    <source>
        <dbReference type="EMBL" id="KAI4383864.1"/>
    </source>
</evidence>
<dbReference type="Proteomes" id="UP001057402">
    <property type="component" value="Chromosome 3"/>
</dbReference>
<reference evidence="2" key="1">
    <citation type="journal article" date="2023" name="Front. Plant Sci.">
        <title>Chromosomal-level genome assembly of Melastoma candidum provides insights into trichome evolution.</title>
        <authorList>
            <person name="Zhong Y."/>
            <person name="Wu W."/>
            <person name="Sun C."/>
            <person name="Zou P."/>
            <person name="Liu Y."/>
            <person name="Dai S."/>
            <person name="Zhou R."/>
        </authorList>
    </citation>
    <scope>NUCLEOTIDE SEQUENCE [LARGE SCALE GENOMIC DNA]</scope>
</reference>
<dbReference type="EMBL" id="CM042882">
    <property type="protein sequence ID" value="KAI4383864.1"/>
    <property type="molecule type" value="Genomic_DNA"/>
</dbReference>
<sequence>MAPTTVTSNSFLLIHPGLCHARSPRLVVSAKKSTPQSEDSPSSPSGFPQFKFDFGKLPDVKSVVPVVSQPSVGLSFRRKDPRTVFVAGATGQVGVRIAQRLLREGFSVRAGVPELGAAQELARVAAAYKIISNDESKRLNAVKSTFQDVESIAKAIGNSSKVAVTISPAELGPSDEVTPSNALLVVQAAKLAGVNHVVVVYDRNPSLGSSTYNVLDGISTFFSNLFSRTQEMSLPEFIKGLVEADVSYTVIKASLTDDYAAESSYNVVVSAEGGGGGGSGDYKVTKSRIASLVAGVFSNTAVAENKVVEVSVDPSAPSIPTDELFSAIPEDGRRKEYAELLARTKAEEALLAAEKAQEAATAVKKLEKVAEQDVKTLNLNEQAKERAEAARISVEGIFDKAKGLRAGFSLEKLNFNFSNGTSEPEEKPKVQVATVRGRAKAQALPAKKAVVKKPSPPARKPVKEEVEEKKEVRKVFGGLFQQETVYVDDD</sequence>
<name>A0ACB9RY95_9MYRT</name>
<protein>
    <submittedName>
        <fullName evidence="1">Uncharacterized protein</fullName>
    </submittedName>
</protein>
<accession>A0ACB9RY95</accession>
<evidence type="ECO:0000313" key="2">
    <source>
        <dbReference type="Proteomes" id="UP001057402"/>
    </source>
</evidence>